<comment type="pathway">
    <text evidence="2 9">Amino-acid biosynthesis; L-arginine biosynthesis [regulation].</text>
</comment>
<dbReference type="PANTHER" id="PTHR34471:SF1">
    <property type="entry name" value="ARGININE REPRESSOR"/>
    <property type="match status" value="1"/>
</dbReference>
<evidence type="ECO:0000256" key="8">
    <source>
        <dbReference type="ARBA" id="ARBA00023163"/>
    </source>
</evidence>
<feature type="domain" description="Arginine repressor C-terminal" evidence="11">
    <location>
        <begin position="77"/>
        <end position="139"/>
    </location>
</feature>
<dbReference type="Proteomes" id="UP000008305">
    <property type="component" value="Chromosome"/>
</dbReference>
<dbReference type="InterPro" id="IPR036251">
    <property type="entry name" value="Arg_repress_C_sf"/>
</dbReference>
<dbReference type="Gene3D" id="3.30.1360.40">
    <property type="match status" value="1"/>
</dbReference>
<keyword evidence="9" id="KW-0678">Repressor</keyword>
<evidence type="ECO:0000256" key="7">
    <source>
        <dbReference type="ARBA" id="ARBA00023125"/>
    </source>
</evidence>
<dbReference type="GO" id="GO:0006526">
    <property type="term" value="P:L-arginine biosynthetic process"/>
    <property type="evidence" value="ECO:0007669"/>
    <property type="project" value="UniProtKB-KW"/>
</dbReference>
<dbReference type="InterPro" id="IPR001669">
    <property type="entry name" value="Arg_repress"/>
</dbReference>
<evidence type="ECO:0000256" key="9">
    <source>
        <dbReference type="HAMAP-Rule" id="MF_00173"/>
    </source>
</evidence>
<evidence type="ECO:0000256" key="5">
    <source>
        <dbReference type="ARBA" id="ARBA00022490"/>
    </source>
</evidence>
<dbReference type="InterPro" id="IPR036388">
    <property type="entry name" value="WH-like_DNA-bd_sf"/>
</dbReference>
<dbReference type="PANTHER" id="PTHR34471">
    <property type="entry name" value="ARGININE REPRESSOR"/>
    <property type="match status" value="1"/>
</dbReference>
<keyword evidence="8 9" id="KW-0804">Transcription</keyword>
<evidence type="ECO:0000313" key="12">
    <source>
        <dbReference type="EMBL" id="AEB41890.1"/>
    </source>
</evidence>
<organism evidence="12 13">
    <name type="scientific">Chlamydia pecorum (strain ATCC VR-628 / DSM 29919 / E58)</name>
    <name type="common">Chlamydophila pecorum</name>
    <dbReference type="NCBI Taxonomy" id="331635"/>
    <lineage>
        <taxon>Bacteria</taxon>
        <taxon>Pseudomonadati</taxon>
        <taxon>Chlamydiota</taxon>
        <taxon>Chlamydiia</taxon>
        <taxon>Chlamydiales</taxon>
        <taxon>Chlamydiaceae</taxon>
        <taxon>Chlamydia/Chlamydophila group</taxon>
        <taxon>Chlamydia</taxon>
    </lineage>
</organism>
<dbReference type="KEGG" id="cpm:G5S_0966"/>
<dbReference type="GO" id="GO:0003700">
    <property type="term" value="F:DNA-binding transcription factor activity"/>
    <property type="evidence" value="ECO:0007669"/>
    <property type="project" value="UniProtKB-UniRule"/>
</dbReference>
<dbReference type="GO" id="GO:0034618">
    <property type="term" value="F:arginine binding"/>
    <property type="evidence" value="ECO:0007669"/>
    <property type="project" value="InterPro"/>
</dbReference>
<dbReference type="GO" id="GO:0005737">
    <property type="term" value="C:cytoplasm"/>
    <property type="evidence" value="ECO:0007669"/>
    <property type="project" value="UniProtKB-SubCell"/>
</dbReference>
<evidence type="ECO:0000256" key="3">
    <source>
        <dbReference type="ARBA" id="ARBA00008316"/>
    </source>
</evidence>
<evidence type="ECO:0000313" key="13">
    <source>
        <dbReference type="Proteomes" id="UP000008305"/>
    </source>
</evidence>
<dbReference type="RefSeq" id="WP_013712968.1">
    <property type="nucleotide sequence ID" value="NC_015408.1"/>
</dbReference>
<keyword evidence="5 9" id="KW-0963">Cytoplasm</keyword>
<dbReference type="GO" id="GO:0051259">
    <property type="term" value="P:protein complex oligomerization"/>
    <property type="evidence" value="ECO:0007669"/>
    <property type="project" value="InterPro"/>
</dbReference>
<evidence type="ECO:0000256" key="2">
    <source>
        <dbReference type="ARBA" id="ARBA00005040"/>
    </source>
</evidence>
<name>A0AA34RE02_CHLPE</name>
<evidence type="ECO:0000256" key="1">
    <source>
        <dbReference type="ARBA" id="ARBA00004496"/>
    </source>
</evidence>
<evidence type="ECO:0000259" key="11">
    <source>
        <dbReference type="Pfam" id="PF02863"/>
    </source>
</evidence>
<keyword evidence="7 9" id="KW-0238">DNA-binding</keyword>
<keyword evidence="9" id="KW-0028">Amino-acid biosynthesis</keyword>
<gene>
    <name evidence="9 12" type="primary">argR</name>
    <name evidence="12" type="ordered locus">G5S_0966</name>
</gene>
<keyword evidence="9" id="KW-0055">Arginine biosynthesis</keyword>
<dbReference type="Pfam" id="PF02863">
    <property type="entry name" value="Arg_repressor_C"/>
    <property type="match status" value="1"/>
</dbReference>
<evidence type="ECO:0000256" key="6">
    <source>
        <dbReference type="ARBA" id="ARBA00023015"/>
    </source>
</evidence>
<dbReference type="SUPFAM" id="SSF46785">
    <property type="entry name" value="Winged helix' DNA-binding domain"/>
    <property type="match status" value="1"/>
</dbReference>
<comment type="subcellular location">
    <subcellularLocation>
        <location evidence="1 9">Cytoplasm</location>
    </subcellularLocation>
</comment>
<dbReference type="AlphaFoldDB" id="A0AA34RE02"/>
<dbReference type="EMBL" id="CP002608">
    <property type="protein sequence ID" value="AEB41890.1"/>
    <property type="molecule type" value="Genomic_DNA"/>
</dbReference>
<dbReference type="InterPro" id="IPR036390">
    <property type="entry name" value="WH_DNA-bd_sf"/>
</dbReference>
<evidence type="ECO:0000259" key="10">
    <source>
        <dbReference type="Pfam" id="PF01316"/>
    </source>
</evidence>
<proteinExistence type="inferred from homology"/>
<keyword evidence="13" id="KW-1185">Reference proteome</keyword>
<comment type="function">
    <text evidence="9">Regulates arginine biosynthesis genes.</text>
</comment>
<keyword evidence="6 9" id="KW-0805">Transcription regulation</keyword>
<dbReference type="HAMAP" id="MF_00173">
    <property type="entry name" value="Arg_repressor"/>
    <property type="match status" value="1"/>
</dbReference>
<dbReference type="Gene3D" id="1.10.10.10">
    <property type="entry name" value="Winged helix-like DNA-binding domain superfamily/Winged helix DNA-binding domain"/>
    <property type="match status" value="1"/>
</dbReference>
<dbReference type="GO" id="GO:1900079">
    <property type="term" value="P:regulation of arginine biosynthetic process"/>
    <property type="evidence" value="ECO:0007669"/>
    <property type="project" value="UniProtKB-UniRule"/>
</dbReference>
<dbReference type="InterPro" id="IPR020899">
    <property type="entry name" value="Arg_repress_C"/>
</dbReference>
<dbReference type="PRINTS" id="PR01467">
    <property type="entry name" value="ARGREPRESSOR"/>
</dbReference>
<accession>A0AA34RE02</accession>
<protein>
    <recommendedName>
        <fullName evidence="4 9">Arginine repressor</fullName>
    </recommendedName>
</protein>
<dbReference type="GO" id="GO:0003677">
    <property type="term" value="F:DNA binding"/>
    <property type="evidence" value="ECO:0007669"/>
    <property type="project" value="UniProtKB-KW"/>
</dbReference>
<feature type="domain" description="Arginine repressor DNA-binding" evidence="10">
    <location>
        <begin position="9"/>
        <end position="68"/>
    </location>
</feature>
<dbReference type="SUPFAM" id="SSF55252">
    <property type="entry name" value="C-terminal domain of arginine repressor"/>
    <property type="match status" value="1"/>
</dbReference>
<evidence type="ECO:0000256" key="4">
    <source>
        <dbReference type="ARBA" id="ARBA00021148"/>
    </source>
</evidence>
<reference evidence="12 13" key="1">
    <citation type="journal article" date="2011" name="J. Bacteriol.">
        <title>Genome sequence of the obligate intracellular animal pathogen Chlamydia pecorum E58.</title>
        <authorList>
            <person name="Mojica S."/>
            <person name="Huot Creasy H."/>
            <person name="Daugherty S."/>
            <person name="Read T.D."/>
            <person name="Kim T."/>
            <person name="Kaltenboeck B."/>
            <person name="Bavoil P."/>
            <person name="Myers G.S."/>
        </authorList>
    </citation>
    <scope>NUCLEOTIDE SEQUENCE [LARGE SCALE GENOMIC DNA]</scope>
    <source>
        <strain evidence="12 13">E58</strain>
    </source>
</reference>
<dbReference type="InterPro" id="IPR020900">
    <property type="entry name" value="Arg_repress_DNA-bd"/>
</dbReference>
<dbReference type="Pfam" id="PF01316">
    <property type="entry name" value="Arg_repressor"/>
    <property type="match status" value="1"/>
</dbReference>
<sequence length="147" mass="16385">MKKKIAIEDMLKEFLSQKGASTQEELCEKFISLGIPMTQSSISRWLRKIRAVKVHGKEGCRYVLPESSEEFKLCFLVSSVRYNLFMIVIRTAPGSASWVAGILDKQFPKEILGTLAGDDTIFIAPAKDQNLPDLAQTLANFLQVSCA</sequence>
<comment type="similarity">
    <text evidence="3 9">Belongs to the ArgR family.</text>
</comment>